<evidence type="ECO:0000313" key="10">
    <source>
        <dbReference type="Proteomes" id="UP000185494"/>
    </source>
</evidence>
<feature type="transmembrane region" description="Helical" evidence="7">
    <location>
        <begin position="195"/>
        <end position="214"/>
    </location>
</feature>
<gene>
    <name evidence="9" type="ORF">RGI145_17750</name>
</gene>
<dbReference type="InterPro" id="IPR024791">
    <property type="entry name" value="Cyt_c/ubiquinol_Oxase_su3"/>
</dbReference>
<name>A0A1L7AJ07_9PROT</name>
<evidence type="ECO:0000256" key="1">
    <source>
        <dbReference type="ARBA" id="ARBA00004141"/>
    </source>
</evidence>
<accession>A0A1L7AJ07</accession>
<dbReference type="AlphaFoldDB" id="A0A1L7AJ07"/>
<dbReference type="EMBL" id="CP015583">
    <property type="protein sequence ID" value="APT58679.1"/>
    <property type="molecule type" value="Genomic_DNA"/>
</dbReference>
<dbReference type="InterPro" id="IPR000298">
    <property type="entry name" value="Cyt_c_oxidase-like_su3"/>
</dbReference>
<evidence type="ECO:0000256" key="4">
    <source>
        <dbReference type="ARBA" id="ARBA00022989"/>
    </source>
</evidence>
<keyword evidence="3 6" id="KW-0812">Transmembrane</keyword>
<feature type="transmembrane region" description="Helical" evidence="7">
    <location>
        <begin position="152"/>
        <end position="174"/>
    </location>
</feature>
<dbReference type="PANTHER" id="PTHR11403:SF6">
    <property type="entry name" value="NITRIC OXIDE REDUCTASE SUBUNIT E"/>
    <property type="match status" value="1"/>
</dbReference>
<dbReference type="KEGG" id="rgi:RGI145_17750"/>
<dbReference type="SUPFAM" id="SSF81452">
    <property type="entry name" value="Cytochrome c oxidase subunit III-like"/>
    <property type="match status" value="1"/>
</dbReference>
<evidence type="ECO:0000256" key="7">
    <source>
        <dbReference type="SAM" id="Phobius"/>
    </source>
</evidence>
<dbReference type="PROSITE" id="PS50253">
    <property type="entry name" value="COX3"/>
    <property type="match status" value="1"/>
</dbReference>
<dbReference type="Gene3D" id="1.20.120.80">
    <property type="entry name" value="Cytochrome c oxidase, subunit III, four-helix bundle"/>
    <property type="match status" value="1"/>
</dbReference>
<dbReference type="InterPro" id="IPR035973">
    <property type="entry name" value="Cyt_c_oxidase_su3-like_sf"/>
</dbReference>
<evidence type="ECO:0000313" key="9">
    <source>
        <dbReference type="EMBL" id="APT58679.1"/>
    </source>
</evidence>
<dbReference type="InterPro" id="IPR013833">
    <property type="entry name" value="Cyt_c_oxidase_su3_a-hlx"/>
</dbReference>
<dbReference type="STRING" id="257708.RGI145_17750"/>
<feature type="transmembrane region" description="Helical" evidence="7">
    <location>
        <begin position="103"/>
        <end position="123"/>
    </location>
</feature>
<evidence type="ECO:0000256" key="3">
    <source>
        <dbReference type="ARBA" id="ARBA00022692"/>
    </source>
</evidence>
<sequence length="217" mass="23843">MSAADPHAAQAPDPIREPWESFHRQRLGSSLGIWIFLGSEAMLFGGLIMAVVANRALHPEAFAAAGRETDVVLGTLNTAILLTSSLTMAIAAEAAQAELRRTALRGFALTLLLGLAFLAVKGFEYHKDIAEHLVPGPGFPLPDPASQIFFGFYWGMTALHALHMTAGLIVVGWLSWQAWTRRRALRSPAYEVVGLYWHLVDIVWVFLYPLFYLGGRS</sequence>
<dbReference type="RefSeq" id="WP_075799435.1">
    <property type="nucleotide sequence ID" value="NZ_CP015583.1"/>
</dbReference>
<comment type="subcellular location">
    <subcellularLocation>
        <location evidence="6">Cell membrane</location>
        <topology evidence="6">Multi-pass membrane protein</topology>
    </subcellularLocation>
    <subcellularLocation>
        <location evidence="1">Membrane</location>
        <topology evidence="1">Multi-pass membrane protein</topology>
    </subcellularLocation>
</comment>
<dbReference type="GO" id="GO:0005886">
    <property type="term" value="C:plasma membrane"/>
    <property type="evidence" value="ECO:0007669"/>
    <property type="project" value="UniProtKB-SubCell"/>
</dbReference>
<evidence type="ECO:0000256" key="6">
    <source>
        <dbReference type="RuleBase" id="RU003376"/>
    </source>
</evidence>
<dbReference type="PANTHER" id="PTHR11403">
    <property type="entry name" value="CYTOCHROME C OXIDASE SUBUNIT III"/>
    <property type="match status" value="1"/>
</dbReference>
<dbReference type="Proteomes" id="UP000185494">
    <property type="component" value="Chromosome 1"/>
</dbReference>
<feature type="transmembrane region" description="Helical" evidence="7">
    <location>
        <begin position="71"/>
        <end position="91"/>
    </location>
</feature>
<organism evidence="9 10">
    <name type="scientific">Roseomonas gilardii</name>
    <dbReference type="NCBI Taxonomy" id="257708"/>
    <lineage>
        <taxon>Bacteria</taxon>
        <taxon>Pseudomonadati</taxon>
        <taxon>Pseudomonadota</taxon>
        <taxon>Alphaproteobacteria</taxon>
        <taxon>Acetobacterales</taxon>
        <taxon>Roseomonadaceae</taxon>
        <taxon>Roseomonas</taxon>
    </lineage>
</organism>
<feature type="domain" description="Heme-copper oxidase subunit III family profile" evidence="8">
    <location>
        <begin position="28"/>
        <end position="216"/>
    </location>
</feature>
<evidence type="ECO:0000259" key="8">
    <source>
        <dbReference type="PROSITE" id="PS50253"/>
    </source>
</evidence>
<protein>
    <submittedName>
        <fullName evidence="9">Cytochrome B</fullName>
    </submittedName>
</protein>
<dbReference type="Pfam" id="PF00510">
    <property type="entry name" value="COX3"/>
    <property type="match status" value="1"/>
</dbReference>
<evidence type="ECO:0000256" key="5">
    <source>
        <dbReference type="ARBA" id="ARBA00023136"/>
    </source>
</evidence>
<evidence type="ECO:0000256" key="2">
    <source>
        <dbReference type="ARBA" id="ARBA00010581"/>
    </source>
</evidence>
<reference evidence="9 10" key="1">
    <citation type="submission" date="2016-05" db="EMBL/GenBank/DDBJ databases">
        <title>Complete Genome and Methylome Analysis of Psychrotrophic Bacterial Isolates from Antarctic Lake Untersee.</title>
        <authorList>
            <person name="Fomenkov A."/>
            <person name="Akimov V.N."/>
            <person name="Vasilyeva L.V."/>
            <person name="Andersen D."/>
            <person name="Vincze T."/>
            <person name="Roberts R.J."/>
        </authorList>
    </citation>
    <scope>NUCLEOTIDE SEQUENCE [LARGE SCALE GENOMIC DNA]</scope>
    <source>
        <strain evidence="9 10">U14-5</strain>
    </source>
</reference>
<dbReference type="GO" id="GO:0019646">
    <property type="term" value="P:aerobic electron transport chain"/>
    <property type="evidence" value="ECO:0007669"/>
    <property type="project" value="InterPro"/>
</dbReference>
<feature type="transmembrane region" description="Helical" evidence="7">
    <location>
        <begin position="31"/>
        <end position="51"/>
    </location>
</feature>
<keyword evidence="4 7" id="KW-1133">Transmembrane helix</keyword>
<proteinExistence type="inferred from homology"/>
<comment type="similarity">
    <text evidence="2 6">Belongs to the cytochrome c oxidase subunit 3 family.</text>
</comment>
<keyword evidence="5 7" id="KW-0472">Membrane</keyword>
<dbReference type="eggNOG" id="COG1845">
    <property type="taxonomic scope" value="Bacteria"/>
</dbReference>
<dbReference type="GO" id="GO:0004129">
    <property type="term" value="F:cytochrome-c oxidase activity"/>
    <property type="evidence" value="ECO:0007669"/>
    <property type="project" value="InterPro"/>
</dbReference>